<dbReference type="FunFam" id="3.40.50.300:FF:001328">
    <property type="entry name" value="Dynein heavy chain 6, axonemal"/>
    <property type="match status" value="1"/>
</dbReference>
<dbReference type="OMA" id="ECMREKK"/>
<dbReference type="FunFam" id="1.10.8.1220:FF:000001">
    <property type="entry name" value="Dynein axonemal heavy chain 5"/>
    <property type="match status" value="1"/>
</dbReference>
<organism evidence="35 36">
    <name type="scientific">Strigamia maritima</name>
    <name type="common">European centipede</name>
    <name type="synonym">Geophilus maritimus</name>
    <dbReference type="NCBI Taxonomy" id="126957"/>
    <lineage>
        <taxon>Eukaryota</taxon>
        <taxon>Metazoa</taxon>
        <taxon>Ecdysozoa</taxon>
        <taxon>Arthropoda</taxon>
        <taxon>Myriapoda</taxon>
        <taxon>Chilopoda</taxon>
        <taxon>Pleurostigmophora</taxon>
        <taxon>Geophilomorpha</taxon>
        <taxon>Linotaeniidae</taxon>
        <taxon>Strigamia</taxon>
    </lineage>
</organism>
<dbReference type="GO" id="GO:0005874">
    <property type="term" value="C:microtubule"/>
    <property type="evidence" value="ECO:0007669"/>
    <property type="project" value="UniProtKB-KW"/>
</dbReference>
<dbReference type="Pfam" id="PF18198">
    <property type="entry name" value="AAA_lid_11"/>
    <property type="match status" value="1"/>
</dbReference>
<dbReference type="Gene3D" id="3.20.180.20">
    <property type="entry name" value="Dynein heavy chain, N-terminal domain 2"/>
    <property type="match status" value="1"/>
</dbReference>
<evidence type="ECO:0000313" key="35">
    <source>
        <dbReference type="EnsemblMetazoa" id="SMAR004324-PA"/>
    </source>
</evidence>
<dbReference type="FunFam" id="3.40.50.300:FF:000153">
    <property type="entry name" value="Dynein axonemal heavy chain 1"/>
    <property type="match status" value="1"/>
</dbReference>
<dbReference type="InterPro" id="IPR003593">
    <property type="entry name" value="AAA+_ATPase"/>
</dbReference>
<dbReference type="Pfam" id="PF03028">
    <property type="entry name" value="Dynein_heavy"/>
    <property type="match status" value="1"/>
</dbReference>
<evidence type="ECO:0000256" key="17">
    <source>
        <dbReference type="ARBA" id="ARBA00022839"/>
    </source>
</evidence>
<comment type="subcellular location">
    <subcellularLocation>
        <location evidence="3">Cell projection</location>
        <location evidence="3">Cilium</location>
        <location evidence="3">Flagellum</location>
    </subcellularLocation>
    <subcellularLocation>
        <location evidence="4">Chromosome</location>
    </subcellularLocation>
    <subcellularLocation>
        <location evidence="5">Cytoplasm</location>
        <location evidence="5">Cytoskeleton</location>
        <location evidence="5">Cilium axoneme</location>
    </subcellularLocation>
    <subcellularLocation>
        <location evidence="2">Nucleus</location>
    </subcellularLocation>
</comment>
<evidence type="ECO:0000256" key="19">
    <source>
        <dbReference type="ARBA" id="ARBA00022846"/>
    </source>
</evidence>
<comment type="cofactor">
    <cofactor evidence="1">
        <name>Mn(2+)</name>
        <dbReference type="ChEBI" id="CHEBI:29035"/>
    </cofactor>
</comment>
<keyword evidence="16 30" id="KW-0378">Hydrolase</keyword>
<dbReference type="InterPro" id="IPR041466">
    <property type="entry name" value="Dynein_AAA5_ext"/>
</dbReference>
<dbReference type="FunFam" id="1.20.1270.280:FF:000001">
    <property type="entry name" value="dynein heavy chain 7, axonemal"/>
    <property type="match status" value="1"/>
</dbReference>
<dbReference type="InterPro" id="IPR043157">
    <property type="entry name" value="Dynein_AAA1S"/>
</dbReference>
<dbReference type="GO" id="GO:0030145">
    <property type="term" value="F:manganese ion binding"/>
    <property type="evidence" value="ECO:0007669"/>
    <property type="project" value="InterPro"/>
</dbReference>
<dbReference type="GO" id="GO:0005858">
    <property type="term" value="C:axonemal dynein complex"/>
    <property type="evidence" value="ECO:0007669"/>
    <property type="project" value="UniProtKB-ARBA"/>
</dbReference>
<dbReference type="Pfam" id="PF17852">
    <property type="entry name" value="Dynein_AAA_lid"/>
    <property type="match status" value="1"/>
</dbReference>
<dbReference type="Pfam" id="PF12774">
    <property type="entry name" value="AAA_6"/>
    <property type="match status" value="1"/>
</dbReference>
<dbReference type="Pfam" id="PF18199">
    <property type="entry name" value="Dynein_C"/>
    <property type="match status" value="1"/>
</dbReference>
<evidence type="ECO:0000256" key="31">
    <source>
        <dbReference type="SAM" id="Coils"/>
    </source>
</evidence>
<dbReference type="EMBL" id="JH431471">
    <property type="status" value="NOT_ANNOTATED_CDS"/>
    <property type="molecule type" value="Genomic_DNA"/>
</dbReference>
<dbReference type="FunFam" id="1.20.920.20:FF:000006">
    <property type="entry name" value="Dynein, axonemal, heavy chain 6"/>
    <property type="match status" value="1"/>
</dbReference>
<dbReference type="Pfam" id="PF17857">
    <property type="entry name" value="AAA_lid_1"/>
    <property type="match status" value="1"/>
</dbReference>
<dbReference type="SUPFAM" id="SSF56300">
    <property type="entry name" value="Metallo-dependent phosphatases"/>
    <property type="match status" value="1"/>
</dbReference>
<comment type="similarity">
    <text evidence="6">Belongs to the dynein heavy chain family.</text>
</comment>
<dbReference type="Gene3D" id="3.40.50.300">
    <property type="entry name" value="P-loop containing nucleotide triphosphate hydrolases"/>
    <property type="match status" value="5"/>
</dbReference>
<dbReference type="Gene3D" id="3.30.110.110">
    <property type="entry name" value="Mre11, capping domain"/>
    <property type="match status" value="1"/>
</dbReference>
<evidence type="ECO:0000256" key="12">
    <source>
        <dbReference type="ARBA" id="ARBA00022737"/>
    </source>
</evidence>
<feature type="coiled-coil region" evidence="31">
    <location>
        <begin position="1403"/>
        <end position="1437"/>
    </location>
</feature>
<keyword evidence="9" id="KW-0963">Cytoplasm</keyword>
<evidence type="ECO:0000256" key="2">
    <source>
        <dbReference type="ARBA" id="ARBA00004123"/>
    </source>
</evidence>
<keyword evidence="10" id="KW-0493">Microtubule</keyword>
<evidence type="ECO:0000256" key="8">
    <source>
        <dbReference type="ARBA" id="ARBA00022454"/>
    </source>
</evidence>
<feature type="domain" description="AAA+ ATPase" evidence="33">
    <location>
        <begin position="2006"/>
        <end position="2145"/>
    </location>
</feature>
<dbReference type="CDD" id="cd00840">
    <property type="entry name" value="MPP_Mre11_N"/>
    <property type="match status" value="1"/>
</dbReference>
<dbReference type="InterPro" id="IPR038487">
    <property type="entry name" value="Mre11_capping_dom"/>
</dbReference>
<keyword evidence="25 30" id="KW-0464">Manganese</keyword>
<feature type="compositionally biased region" description="Basic residues" evidence="32">
    <location>
        <begin position="559"/>
        <end position="571"/>
    </location>
</feature>
<evidence type="ECO:0000259" key="33">
    <source>
        <dbReference type="SMART" id="SM00382"/>
    </source>
</evidence>
<dbReference type="GO" id="GO:0051321">
    <property type="term" value="P:meiotic cell cycle"/>
    <property type="evidence" value="ECO:0007669"/>
    <property type="project" value="UniProtKB-KW"/>
</dbReference>
<dbReference type="FunFam" id="1.10.287.2620:FF:000002">
    <property type="entry name" value="Dynein heavy chain 2, axonemal"/>
    <property type="match status" value="1"/>
</dbReference>
<keyword evidence="29" id="KW-0966">Cell projection</keyword>
<evidence type="ECO:0000256" key="28">
    <source>
        <dbReference type="ARBA" id="ARBA00023254"/>
    </source>
</evidence>
<dbReference type="STRING" id="126957.T1IT80"/>
<comment type="similarity">
    <text evidence="7 30">Belongs to the MRE11/RAD32 family.</text>
</comment>
<dbReference type="InterPro" id="IPR024317">
    <property type="entry name" value="Dynein_heavy_chain_D4_dom"/>
</dbReference>
<dbReference type="PANTHER" id="PTHR22878:SF71">
    <property type="entry name" value="DYNEIN, AXONEMAL, HEAVY CHAIN 3"/>
    <property type="match status" value="1"/>
</dbReference>
<evidence type="ECO:0000256" key="1">
    <source>
        <dbReference type="ARBA" id="ARBA00001936"/>
    </source>
</evidence>
<keyword evidence="8" id="KW-0158">Chromosome</keyword>
<dbReference type="InterPro" id="IPR026983">
    <property type="entry name" value="DHC"/>
</dbReference>
<evidence type="ECO:0000256" key="23">
    <source>
        <dbReference type="ARBA" id="ARBA00023175"/>
    </source>
</evidence>
<dbReference type="Gene3D" id="1.10.8.720">
    <property type="entry name" value="Region D6 of dynein motor"/>
    <property type="match status" value="1"/>
</dbReference>
<dbReference type="GO" id="GO:0051959">
    <property type="term" value="F:dynein light intermediate chain binding"/>
    <property type="evidence" value="ECO:0007669"/>
    <property type="project" value="InterPro"/>
</dbReference>
<dbReference type="Gene3D" id="1.20.920.30">
    <property type="match status" value="1"/>
</dbReference>
<dbReference type="Gene3D" id="1.10.8.1220">
    <property type="match status" value="1"/>
</dbReference>
<evidence type="ECO:0000256" key="21">
    <source>
        <dbReference type="ARBA" id="ARBA00023054"/>
    </source>
</evidence>
<dbReference type="InterPro" id="IPR041589">
    <property type="entry name" value="DNAH3_AAA_lid_1"/>
</dbReference>
<dbReference type="InterPro" id="IPR041228">
    <property type="entry name" value="Dynein_C"/>
</dbReference>
<dbReference type="InterPro" id="IPR007281">
    <property type="entry name" value="Mre11_DNA-bd"/>
</dbReference>
<dbReference type="InterPro" id="IPR041658">
    <property type="entry name" value="AAA_lid_11"/>
</dbReference>
<keyword evidence="19" id="KW-0282">Flagellum</keyword>
<dbReference type="FunFam" id="1.20.920.30:FF:000002">
    <property type="entry name" value="Dynein axonemal heavy chain 3"/>
    <property type="match status" value="1"/>
</dbReference>
<dbReference type="EnsemblMetazoa" id="SMAR004324-RA">
    <property type="protein sequence ID" value="SMAR004324-PA"/>
    <property type="gene ID" value="SMAR004324"/>
</dbReference>
<dbReference type="GO" id="GO:0003341">
    <property type="term" value="P:cilium movement"/>
    <property type="evidence" value="ECO:0007669"/>
    <property type="project" value="UniProtKB-ARBA"/>
</dbReference>
<feature type="compositionally biased region" description="Acidic residues" evidence="32">
    <location>
        <begin position="535"/>
        <end position="554"/>
    </location>
</feature>
<dbReference type="GO" id="GO:0045505">
    <property type="term" value="F:dynein intermediate chain binding"/>
    <property type="evidence" value="ECO:0007669"/>
    <property type="project" value="InterPro"/>
</dbReference>
<keyword evidence="23" id="KW-0505">Motor protein</keyword>
<dbReference type="FunFam" id="3.20.180.20:FF:000003">
    <property type="entry name" value="Dynein heavy chain 12, axonemal"/>
    <property type="match status" value="1"/>
</dbReference>
<dbReference type="Gene3D" id="1.20.58.1120">
    <property type="match status" value="1"/>
</dbReference>
<evidence type="ECO:0000256" key="14">
    <source>
        <dbReference type="ARBA" id="ARBA00022759"/>
    </source>
</evidence>
<dbReference type="Pfam" id="PF12781">
    <property type="entry name" value="AAA_9"/>
    <property type="match status" value="1"/>
</dbReference>
<feature type="domain" description="AAA+ ATPase" evidence="33">
    <location>
        <begin position="2644"/>
        <end position="2791"/>
    </location>
</feature>
<name>T1IT80_STRMM</name>
<dbReference type="GO" id="GO:0008569">
    <property type="term" value="F:minus-end-directed microtubule motor activity"/>
    <property type="evidence" value="ECO:0007669"/>
    <property type="project" value="InterPro"/>
</dbReference>
<dbReference type="Gene3D" id="1.20.920.20">
    <property type="match status" value="1"/>
</dbReference>
<dbReference type="InterPro" id="IPR041796">
    <property type="entry name" value="Mre11_N"/>
</dbReference>
<evidence type="ECO:0000256" key="9">
    <source>
        <dbReference type="ARBA" id="ARBA00022490"/>
    </source>
</evidence>
<dbReference type="FunFam" id="1.20.58.1120:FF:000005">
    <property type="entry name" value="Dynein, axonemal, heavy chain 12"/>
    <property type="match status" value="1"/>
</dbReference>
<evidence type="ECO:0000256" key="3">
    <source>
        <dbReference type="ARBA" id="ARBA00004230"/>
    </source>
</evidence>
<evidence type="ECO:0000313" key="36">
    <source>
        <dbReference type="Proteomes" id="UP000014500"/>
    </source>
</evidence>
<dbReference type="InterPro" id="IPR043160">
    <property type="entry name" value="Dynein_C_barrel"/>
</dbReference>
<keyword evidence="22" id="KW-0969">Cilium</keyword>
<dbReference type="Pfam" id="PF12775">
    <property type="entry name" value="AAA_7"/>
    <property type="match status" value="1"/>
</dbReference>
<dbReference type="FunFam" id="3.60.21.10:FF:000011">
    <property type="entry name" value="Double-strand break repair protein"/>
    <property type="match status" value="1"/>
</dbReference>
<dbReference type="Gene3D" id="1.10.8.710">
    <property type="match status" value="1"/>
</dbReference>
<keyword evidence="13" id="KW-0547">Nucleotide-binding</keyword>
<accession>T1IT80</accession>
<dbReference type="GO" id="GO:0031514">
    <property type="term" value="C:motile cilium"/>
    <property type="evidence" value="ECO:0007669"/>
    <property type="project" value="UniProtKB-SubCell"/>
</dbReference>
<dbReference type="PANTHER" id="PTHR22878">
    <property type="entry name" value="DYNEIN HEAVY CHAIN 6, AXONEMAL-LIKE-RELATED"/>
    <property type="match status" value="1"/>
</dbReference>
<dbReference type="FunFam" id="3.10.490.20:FF:000001">
    <property type="entry name" value="dynein heavy chain 7, axonemal"/>
    <property type="match status" value="1"/>
</dbReference>
<dbReference type="GO" id="GO:0005694">
    <property type="term" value="C:chromosome"/>
    <property type="evidence" value="ECO:0007669"/>
    <property type="project" value="UniProtKB-SubCell"/>
</dbReference>
<evidence type="ECO:0000256" key="18">
    <source>
        <dbReference type="ARBA" id="ARBA00022840"/>
    </source>
</evidence>
<dbReference type="FunFam" id="3.40.50.300:FF:002141">
    <property type="entry name" value="Dynein heavy chain"/>
    <property type="match status" value="1"/>
</dbReference>
<dbReference type="GO" id="GO:0005524">
    <property type="term" value="F:ATP binding"/>
    <property type="evidence" value="ECO:0007669"/>
    <property type="project" value="UniProtKB-KW"/>
</dbReference>
<dbReference type="SUPFAM" id="SSF52540">
    <property type="entry name" value="P-loop containing nucleoside triphosphate hydrolases"/>
    <property type="match status" value="4"/>
</dbReference>
<reference evidence="35" key="2">
    <citation type="submission" date="2015-02" db="UniProtKB">
        <authorList>
            <consortium name="EnsemblMetazoa"/>
        </authorList>
    </citation>
    <scope>IDENTIFICATION</scope>
</reference>
<dbReference type="SMART" id="SM01347">
    <property type="entry name" value="Mre11_DNA_bind"/>
    <property type="match status" value="1"/>
</dbReference>
<keyword evidence="28 30" id="KW-0469">Meiosis</keyword>
<evidence type="ECO:0000259" key="34">
    <source>
        <dbReference type="SMART" id="SM01347"/>
    </source>
</evidence>
<feature type="domain" description="Mre11 DNA-binding" evidence="34">
    <location>
        <begin position="293"/>
        <end position="463"/>
    </location>
</feature>
<evidence type="ECO:0000256" key="13">
    <source>
        <dbReference type="ARBA" id="ARBA00022741"/>
    </source>
</evidence>
<dbReference type="SMART" id="SM00382">
    <property type="entry name" value="AAA"/>
    <property type="match status" value="2"/>
</dbReference>
<dbReference type="Gene3D" id="1.10.472.130">
    <property type="match status" value="1"/>
</dbReference>
<protein>
    <submittedName>
        <fullName evidence="35">Uncharacterized protein</fullName>
    </submittedName>
</protein>
<dbReference type="InterPro" id="IPR004843">
    <property type="entry name" value="Calcineurin-like_PHP"/>
</dbReference>
<dbReference type="FunFam" id="1.10.8.710:FF:000004">
    <property type="entry name" value="Dynein axonemal heavy chain 6"/>
    <property type="match status" value="1"/>
</dbReference>
<dbReference type="GO" id="GO:0004520">
    <property type="term" value="F:DNA endonuclease activity"/>
    <property type="evidence" value="ECO:0007669"/>
    <property type="project" value="InterPro"/>
</dbReference>
<evidence type="ECO:0000256" key="24">
    <source>
        <dbReference type="ARBA" id="ARBA00023204"/>
    </source>
</evidence>
<dbReference type="InterPro" id="IPR035699">
    <property type="entry name" value="AAA_6"/>
</dbReference>
<dbReference type="GO" id="GO:0008296">
    <property type="term" value="F:3'-5'-DNA exonuclease activity"/>
    <property type="evidence" value="ECO:0007669"/>
    <property type="project" value="InterPro"/>
</dbReference>
<dbReference type="Gene3D" id="1.20.1270.280">
    <property type="match status" value="1"/>
</dbReference>
<evidence type="ECO:0000256" key="16">
    <source>
        <dbReference type="ARBA" id="ARBA00022801"/>
    </source>
</evidence>
<dbReference type="InterPro" id="IPR029052">
    <property type="entry name" value="Metallo-depent_PP-like"/>
</dbReference>
<dbReference type="InterPro" id="IPR042222">
    <property type="entry name" value="Dynein_2_N"/>
</dbReference>
<reference evidence="36" key="1">
    <citation type="submission" date="2011-05" db="EMBL/GenBank/DDBJ databases">
        <authorList>
            <person name="Richards S.R."/>
            <person name="Qu J."/>
            <person name="Jiang H."/>
            <person name="Jhangiani S.N."/>
            <person name="Agravi P."/>
            <person name="Goodspeed R."/>
            <person name="Gross S."/>
            <person name="Mandapat C."/>
            <person name="Jackson L."/>
            <person name="Mathew T."/>
            <person name="Pu L."/>
            <person name="Thornton R."/>
            <person name="Saada N."/>
            <person name="Wilczek-Boney K.B."/>
            <person name="Lee S."/>
            <person name="Kovar C."/>
            <person name="Wu Y."/>
            <person name="Scherer S.E."/>
            <person name="Worley K.C."/>
            <person name="Muzny D.M."/>
            <person name="Gibbs R."/>
        </authorList>
    </citation>
    <scope>NUCLEOTIDE SEQUENCE</scope>
    <source>
        <strain evidence="36">Brora</strain>
    </source>
</reference>
<keyword evidence="36" id="KW-1185">Reference proteome</keyword>
<evidence type="ECO:0000256" key="25">
    <source>
        <dbReference type="ARBA" id="ARBA00023211"/>
    </source>
</evidence>
<keyword evidence="11 30" id="KW-0540">Nuclease</keyword>
<dbReference type="Gene3D" id="3.10.490.20">
    <property type="match status" value="1"/>
</dbReference>
<dbReference type="Pfam" id="PF12777">
    <property type="entry name" value="MT"/>
    <property type="match status" value="1"/>
</dbReference>
<evidence type="ECO:0000256" key="11">
    <source>
        <dbReference type="ARBA" id="ARBA00022722"/>
    </source>
</evidence>
<evidence type="ECO:0000256" key="32">
    <source>
        <dbReference type="SAM" id="MobiDB-lite"/>
    </source>
</evidence>
<keyword evidence="18" id="KW-0067">ATP-binding</keyword>
<proteinExistence type="inferred from homology"/>
<dbReference type="Pfam" id="PF08393">
    <property type="entry name" value="DHC_N2"/>
    <property type="match status" value="1"/>
</dbReference>
<sequence>MSDSNQASADTFRILIATDNHLGYAENDAVRGKDSIVTFEEILSQAKRLKVDFILLGGDLFHENKPSRTCMHSCLRLLRKYCLGDDPVRFQLVSDQNENFKHNTFRVVNYEDPNINISIPIFSIHGNHDDPAGGGQLSSMDILSVSGLVNYFGKCLDLEDISITPLLMQKGRTKLALYGLGSIRDERLHRAFVANKVKMLRPSETTDDWFNIFVLHQNRSRHGLTNYIPDNFLDDFIDLVFWGHEHECRIDPEPVGTKSFCITQPGSSVATSLCSAEAKSKHIGLLEVCDKEMRVTKIALETVRPFYFDDIILKDTGLDLSQGNVTDKVMGYCSARITEMIRKASLEHSGNENQPKQPLIRLRVEYEDTNEMFSHHRFGQKFIDQVANPKDMILFQRKRITDPRKDNDGLDEEAFNLAYRLENLEVGNITAVDLVKEYFENAEDNNKMLLCAEKTFGEAIQEYVEKEEREAINEYVKYQVKKCQDYLKTKMKSNEDDVDKYIDNYRYEYNATNDEAEMREVIREARRKSNANPLSDDEEIMSNDDEVDEEELEEVPVRGRGRARGRARGARSRTTTRGSTRRPTERAPRARGGRGRAARGSVASTPDVSSLFDARLSRTGTRSGTVLSGGSQASKRARLHATRKGVNFSDEDSDIDTFIQFQDKAKAKHRVQRRFHLQSMLDLMNHQLFIKYKNHISRKRCHPPIMQSESWTKSAPFKEKRQFRLVSDSIGNAFSQSAKNLTLRNLPQRKDVPELTAAAANSSLTKFHYARREMNFARRTHKHLKLASIPPPSVRYPPSPPMSPMHQRNVMIRIEAQMESKTIPLTEHDLECYNFYINNRISSDMVDPIPDYVLKKIDQRISPKLKQRRMQQLILVDLWEEVKNDYKLSVRKAIMDYVLLDDDEKRRINIPSSPPIFPVRMIRGPSPWHFGFQFTKNELTKVEFTTNPIIRTINKIWMDKFRLTKFINMEDFPESQLPMSVESFESTVTAYVHKTTNLLIKEWIPQCAQVFTDQLSDWAPFVPQGRDGSLTKVQRFFECVAALMSTQLRKMVTCTFVDFVNFLLIYEHGNNFNGDYHDLLFFRQNILKIKVFVKEKKICFDPTLDDVLKLIERIFQLIISCNQNIPRVEKELFPEMKDQPLFLRSVDFTEEHIQELYIKSVKIFKANLVGPQKYLNEYKKYLNLMDGQAEKKVLKFLDDKSLTLKHYGKKIAEIAATRDEIIEGRYSVHLNLFGLATANVISVLAGHAERLRLLVLDYIVNTNREKNKEICAAFEEIAQKAGETPTTTETIVNLASFMDDCEKKKLVKLKADIGVSALNLLFLLEHGMISPEDTQLNNKVFNWMSDVKKIMDVCQTYLVSRREQVEESLHKRVRLYDDKLVVLNKELETFKKKDPPILSIDEIKKNAENIARIARTLDEADQEVKAMNREEILLEESPTVFPAIQQMMTLKDPYEKLWTTAWTFVQNYDKWFNGPFLDVPAEAVAEEVENMLKTLSKLIKVFADQPGPRRVNDNIRARIERFKVYVPLLLAICNPGMKKRHWDQISKHAGVDVKTTSKTTLADMVELGLAKHVVKLDEISSGASKEHAMESLLRRMKADWSDINLEFVTYRDTPIYLLVQVDDVQTMLDEHILKAQTMRGSPFVKPFEDEMINWENTLVTMQDIIDSWLKCQATWMYLEPIFSSPDILKQMPQEGRKFLYVDKQWRDITSKATLDCRALALPAIDNLLPRLQECNRYLDEIQASLNEYLDKKRLYFPRFFFLSNDELLEILSETKDPLRVQPHLKKCFEGIHLLEFNHKLEICGMISAEGELIPYTRTIYPADFKGSVEKWLVEVEAEMINSLRTITAAAVVSYPKSVRHDWIIDWPGQIVLCTTMIYWTTDVEDAITRGNLQEYGDICTSQIDKVIALVRGKLNWGARITLGALIVIDVHARDVVVDLAGLNIQSVNEFDWTCQLRYYWLDDTVNVRMITTSRNYGFEYLGNSGRLVITPLTDRCYRTLLGALQLNLGGAPEGPAGTGKTETTKDLAKALAKQCVVFNCSDELDYKAMGKFFKGIATSGAWACFDEFNRISLEVLSVVAQQILCITIAKNLKAKRFIFEGSEINLNSGCAAFITMNPGYAGRQELPDNLKVLFRPVAMMVPDYGMIGEISLYSMGYVNARSMAGKIINAYKLCSEQLSSQNHYDYGMRAVKAVLTASGNLKLKYATENEAILVLRAIKDVNLAKFLDQDVDLFQGIITDLFPGIVLPVPDYELLYLALDECILARNLQGTPWFIEKIIQVYEMVLVRHGLMVVGDPLGGKTSAYQLLAESLTMLNSRGQMGENKTIYRILNPKAITMGQLYGQFDPNGEWCEGILSNTFRDLASNPTPDRKWILFDGPVDAVWIENMNTVLDDNKKLCLMSGEIIKMTSSMSLIFEPEDLEMASPATVSRCGMIYMESYKLGWRPFRDSYLNTLKDIMSEELIQMLFDLFEWLVPPSLQFIDKHCKQFVSTSNMHIFKGMCNLFTCTLDYIEFTDPAFEEYLPEQIVTWLQMLFVFCLGWGLGGSLTRESRKKFDVFLRPILSGNDQANPKPKSYRLTKIQLFPERASMYDYAFDRRGIWVDWMETIPKADLVIPPTAKPSGLIIKTNEMARQVFFLHILLNREIPLLFVGPTGTGKSAIINNCLLNLPQDKFMINTINFSARTTASQTQDMVMVKLDRRRKGLFGPTLGKKCVVLVDDLNMPAKEKWGAQPPIELLRQWLDHWHWYDKRDTTKIELIDLNFVSAMAPPGGGRNDITKRMTRHLNIIAIDSFSDVTMIKIFSQIVDWHFAQGFESGVSITSKSVINATLDIYKKAMVNFLPTPTKSHYIFNLRDFSRVVLGVLFIPNTHLVDSAKVCRLWIHETYRVFYDRLTDDNDRQAFFAAITDTCKVAWKQSIDKILHYLLVPPATAITDADLRSLIFGDFFHPDSDVKIYDEIRNIEALIEVMESYLAEYNAISKSPMPLVMFRFAVEHISRVSRILKADNGHAVLVGIGGSGRQSCAKLATFISRFELFQIELTKTYSMTEWREDMKKLLKMAGADGKKSSFVFADSQIKDEGFLEDVNMILNTCDIPNLYASEEKVEILEKVQSAARDAGIQKEMTSMMVYNYFLDRVRANLHVCLAMSPIGDSLRLRLRMFPSIVNCCTIDWFTVWPADALERVAEKFLDEVELEANVKKKCTVICKGIHESVIVASKRFLDMLRRHNYVTPTSYLELILTFKKLIGLKTDEIDTLKNRYVGGLQKLEFAQSQVSIMQDELHALQPQLVITSAETEKLMIKIEQDTVAVEATKEVVAADEAVANAAAAAAQKIKDECEHDLTEAIPALEMAVQALNTLKPQDITLVKSMKNPPVGIKLVMEAICIMKGVPAARKPDPAGTGKMLEDYWTPSQKLLGDLKFLDALRSFDKDNIPQNVINLIRIKYVTNPLFDPNIIRTMSSACEGLCKWVRAMEVYDRVIKVVGPKKESLAQAEAELGIQMEKLNEKRKVLKGVTDKLQSLNDYFMAMTRKKKGLEDNIELCSKKLVRAEVLIGGLGGEFERWSQAAIELRERFVNVTGDVLLASGVIAYLGAFSVEFRNELVRGWQRECLSQDIKCSNKFSIISVLGDPVKIRLWKIAGLPVDNFSIDNSIIVTNGRRWPLMIDPQGQANKWVRNMEKANNLCIIKPTDSNFMRTLETSIQFGYPVLMEEIGEELEPALDAVLLKATFKKGQTEFIRLGENVIEYNSSFVFYMTTRMRNPHYLPETTVKVVILNFMITPLGLEDQLLGIVAAQEKPELEEKKNLLILESAANKQLLKEIEDKILKVLSSEGNILEDETAINVLSSSKVLSEEIFAKEAVAAKTEIEIDETRNGYRPVAMHSSILFFCISELANIDPMYQYSLNWFIGMYLMSIANSKPSIHLAKRIINLNENFTKSIYKNVCRSLFEKDKLLFSTILCIGLLKGRSEIHEETWQFLLTGGISFEMKIPNPAPSWLTSKSWSEIIRASNLPGLPGLYLRMDVQQNINQWKVLYDSPVPHEVDYPEPWNNVQDLDRLLVLRCFRPDKLIPAFQMYISKKIGQEYIEPPGFDLPASYSESNCYTPLIFILSKGSDPNAALFKFGEERGYDASRIETISLGQGQGPVAAAMIERGIIDGSWVVLQNCHLAASWMPQLEKFCSDVIVPDKVNASFRIWCTSYPRIKMTNEPPKGLRNNLLRSYITDPISDPTFFEGCTKKHPWQKLLFGLCLFHALIQERRNFGPLGWNIPYEFNESDLRICMQQLQMFLNDYDDIPLTALKYLAGECNYGGRVTDDKDRRLIGSLLDVFYNIKIIEDDNYKLSASGIYYAPKSGNHDVFVEYIRSLPLISRPEVFGLHENADITKDNQETSQLFDSILLTQPRQSVVGAGGTGGMVISLADDMLSKIPPDFDISQIGELYPIMYHESMNTVLRQELIRFNRLTEAIRFSLQDVQKAIKGLIIMSGELDEVFNGMLLGRVPALWLRKSYPSLKPLGGYFEDFLARLKFFQTWINKTTPTVFWISGFYFTQSFLTGVNQNYARKYKIPIDQVGFEYQVEEEETEKPAKPDDGAFISGLFIEGCRYDRQTHALNESYPKILYDTIPIVWLKPGIKTNFIPAKTYACPLYKTSARRGVLATTGHSSNYVMSVELPSKQPQSHWINRGVAALCQLDN</sequence>
<dbReference type="NCBIfam" id="TIGR00583">
    <property type="entry name" value="mre11"/>
    <property type="match status" value="1"/>
</dbReference>
<dbReference type="PhylomeDB" id="T1IT80"/>
<evidence type="ECO:0000256" key="29">
    <source>
        <dbReference type="ARBA" id="ARBA00023273"/>
    </source>
</evidence>
<keyword evidence="27 30" id="KW-0539">Nucleus</keyword>
<dbReference type="FunFam" id="3.40.50.300:FF:000044">
    <property type="entry name" value="Dynein heavy chain 5, axonemal"/>
    <property type="match status" value="1"/>
</dbReference>
<feature type="region of interest" description="Disordered" evidence="32">
    <location>
        <begin position="528"/>
        <end position="609"/>
    </location>
</feature>
<keyword evidence="24 30" id="KW-0234">DNA repair</keyword>
<dbReference type="Pfam" id="PF04152">
    <property type="entry name" value="Mre11_DNA_bind"/>
    <property type="match status" value="1"/>
</dbReference>
<evidence type="ECO:0000256" key="6">
    <source>
        <dbReference type="ARBA" id="ARBA00008887"/>
    </source>
</evidence>
<dbReference type="GO" id="GO:0006302">
    <property type="term" value="P:double-strand break repair"/>
    <property type="evidence" value="ECO:0007669"/>
    <property type="project" value="InterPro"/>
</dbReference>
<evidence type="ECO:0000256" key="30">
    <source>
        <dbReference type="RuleBase" id="RU003447"/>
    </source>
</evidence>
<dbReference type="InterPro" id="IPR013602">
    <property type="entry name" value="Dynein_heavy_linker"/>
</dbReference>
<evidence type="ECO:0000256" key="26">
    <source>
        <dbReference type="ARBA" id="ARBA00023212"/>
    </source>
</evidence>
<dbReference type="InterPro" id="IPR035706">
    <property type="entry name" value="AAA_9"/>
</dbReference>
<evidence type="ECO:0000256" key="15">
    <source>
        <dbReference type="ARBA" id="ARBA00022763"/>
    </source>
</evidence>
<dbReference type="Pfam" id="PF12780">
    <property type="entry name" value="AAA_8"/>
    <property type="match status" value="1"/>
</dbReference>
<evidence type="ECO:0000256" key="20">
    <source>
        <dbReference type="ARBA" id="ARBA00023017"/>
    </source>
</evidence>
<dbReference type="InterPro" id="IPR003701">
    <property type="entry name" value="Mre11"/>
</dbReference>
<evidence type="ECO:0000256" key="27">
    <source>
        <dbReference type="ARBA" id="ARBA00023242"/>
    </source>
</evidence>
<evidence type="ECO:0000256" key="4">
    <source>
        <dbReference type="ARBA" id="ARBA00004286"/>
    </source>
</evidence>
<keyword evidence="17 30" id="KW-0269">Exonuclease</keyword>
<dbReference type="FunFam" id="1.20.140.100:FF:000004">
    <property type="entry name" value="Dynein axonemal heavy chain 6"/>
    <property type="match status" value="1"/>
</dbReference>
<keyword evidence="14 30" id="KW-0255">Endonuclease</keyword>
<dbReference type="Pfam" id="PF00149">
    <property type="entry name" value="Metallophos"/>
    <property type="match status" value="1"/>
</dbReference>
<dbReference type="InterPro" id="IPR042228">
    <property type="entry name" value="Dynein_linker_3"/>
</dbReference>
<dbReference type="Gene3D" id="6.10.140.1060">
    <property type="match status" value="1"/>
</dbReference>
<dbReference type="GO" id="GO:0030870">
    <property type="term" value="C:Mre11 complex"/>
    <property type="evidence" value="ECO:0007669"/>
    <property type="project" value="InterPro"/>
</dbReference>
<keyword evidence="15 30" id="KW-0227">DNA damage</keyword>
<dbReference type="eggNOG" id="KOG2310">
    <property type="taxonomic scope" value="Eukaryota"/>
</dbReference>
<dbReference type="InterPro" id="IPR004273">
    <property type="entry name" value="Dynein_heavy_D6_P-loop"/>
</dbReference>
<keyword evidence="21 31" id="KW-0175">Coiled coil</keyword>
<dbReference type="InterPro" id="IPR024743">
    <property type="entry name" value="Dynein_HC_stalk"/>
</dbReference>
<dbReference type="InterPro" id="IPR042219">
    <property type="entry name" value="AAA_lid_11_sf"/>
</dbReference>
<dbReference type="Gene3D" id="1.10.287.2620">
    <property type="match status" value="1"/>
</dbReference>
<dbReference type="Gene3D" id="1.20.140.100">
    <property type="entry name" value="Dynein heavy chain, N-terminal domain 2"/>
    <property type="match status" value="1"/>
</dbReference>
<dbReference type="FunFam" id="3.40.50.300:FF:000223">
    <property type="entry name" value="Dynein heavy chain 3, axonemal"/>
    <property type="match status" value="1"/>
</dbReference>
<evidence type="ECO:0000256" key="7">
    <source>
        <dbReference type="ARBA" id="ARBA00009028"/>
    </source>
</evidence>
<evidence type="ECO:0000256" key="10">
    <source>
        <dbReference type="ARBA" id="ARBA00022701"/>
    </source>
</evidence>
<keyword evidence="20" id="KW-0243">Dynein</keyword>
<evidence type="ECO:0000256" key="5">
    <source>
        <dbReference type="ARBA" id="ARBA00004430"/>
    </source>
</evidence>
<dbReference type="Gene3D" id="3.60.21.10">
    <property type="match status" value="1"/>
</dbReference>
<dbReference type="FunFam" id="1.10.8.720:FF:000001">
    <property type="entry name" value="dynein heavy chain 7, axonemal"/>
    <property type="match status" value="1"/>
</dbReference>
<keyword evidence="12" id="KW-0677">Repeat</keyword>
<dbReference type="eggNOG" id="KOG3595">
    <property type="taxonomic scope" value="Eukaryota"/>
</dbReference>
<dbReference type="Proteomes" id="UP000014500">
    <property type="component" value="Unassembled WGS sequence"/>
</dbReference>
<dbReference type="HOGENOM" id="CLU_000038_0_0_1"/>
<keyword evidence="26" id="KW-0206">Cytoskeleton</keyword>
<dbReference type="InterPro" id="IPR027417">
    <property type="entry name" value="P-loop_NTPase"/>
</dbReference>
<evidence type="ECO:0000256" key="22">
    <source>
        <dbReference type="ARBA" id="ARBA00023069"/>
    </source>
</evidence>